<evidence type="ECO:0000313" key="2">
    <source>
        <dbReference type="EMBL" id="KAK7012248.1"/>
    </source>
</evidence>
<dbReference type="EMBL" id="JAWWNJ010000066">
    <property type="protein sequence ID" value="KAK7012248.1"/>
    <property type="molecule type" value="Genomic_DNA"/>
</dbReference>
<dbReference type="Proteomes" id="UP001362999">
    <property type="component" value="Unassembled WGS sequence"/>
</dbReference>
<name>A0AAW0AHQ3_9AGAR</name>
<gene>
    <name evidence="2" type="ORF">R3P38DRAFT_3020107</name>
</gene>
<feature type="chain" id="PRO_5043934171" evidence="1">
    <location>
        <begin position="24"/>
        <end position="94"/>
    </location>
</feature>
<keyword evidence="3" id="KW-1185">Reference proteome</keyword>
<reference evidence="2 3" key="1">
    <citation type="journal article" date="2024" name="J Genomics">
        <title>Draft genome sequencing and assembly of Favolaschia claudopus CIRM-BRFM 2984 isolated from oak limbs.</title>
        <authorList>
            <person name="Navarro D."/>
            <person name="Drula E."/>
            <person name="Chaduli D."/>
            <person name="Cazenave R."/>
            <person name="Ahrendt S."/>
            <person name="Wang J."/>
            <person name="Lipzen A."/>
            <person name="Daum C."/>
            <person name="Barry K."/>
            <person name="Grigoriev I.V."/>
            <person name="Favel A."/>
            <person name="Rosso M.N."/>
            <person name="Martin F."/>
        </authorList>
    </citation>
    <scope>NUCLEOTIDE SEQUENCE [LARGE SCALE GENOMIC DNA]</scope>
    <source>
        <strain evidence="2 3">CIRM-BRFM 2984</strain>
    </source>
</reference>
<sequence>MVKRSSYLNILSLLTSCWFETLCCQAPQRALHHSHLDSHSVAQYLTHASTSSALKYTKLGNLQNIASNFDHTNGEAVIMLAFHENSHVTHVIKT</sequence>
<evidence type="ECO:0000313" key="3">
    <source>
        <dbReference type="Proteomes" id="UP001362999"/>
    </source>
</evidence>
<dbReference type="AlphaFoldDB" id="A0AAW0AHQ3"/>
<accession>A0AAW0AHQ3</accession>
<feature type="signal peptide" evidence="1">
    <location>
        <begin position="1"/>
        <end position="23"/>
    </location>
</feature>
<protein>
    <submittedName>
        <fullName evidence="2">Uncharacterized protein</fullName>
    </submittedName>
</protein>
<dbReference type="PROSITE" id="PS51257">
    <property type="entry name" value="PROKAR_LIPOPROTEIN"/>
    <property type="match status" value="1"/>
</dbReference>
<comment type="caution">
    <text evidence="2">The sequence shown here is derived from an EMBL/GenBank/DDBJ whole genome shotgun (WGS) entry which is preliminary data.</text>
</comment>
<proteinExistence type="predicted"/>
<organism evidence="2 3">
    <name type="scientific">Favolaschia claudopus</name>
    <dbReference type="NCBI Taxonomy" id="2862362"/>
    <lineage>
        <taxon>Eukaryota</taxon>
        <taxon>Fungi</taxon>
        <taxon>Dikarya</taxon>
        <taxon>Basidiomycota</taxon>
        <taxon>Agaricomycotina</taxon>
        <taxon>Agaricomycetes</taxon>
        <taxon>Agaricomycetidae</taxon>
        <taxon>Agaricales</taxon>
        <taxon>Marasmiineae</taxon>
        <taxon>Mycenaceae</taxon>
        <taxon>Favolaschia</taxon>
    </lineage>
</organism>
<evidence type="ECO:0000256" key="1">
    <source>
        <dbReference type="SAM" id="SignalP"/>
    </source>
</evidence>
<keyword evidence="1" id="KW-0732">Signal</keyword>